<dbReference type="EC" id="1.1.1.85" evidence="4 14"/>
<keyword evidence="17" id="KW-1185">Reference proteome</keyword>
<dbReference type="Pfam" id="PF00180">
    <property type="entry name" value="Iso_dh"/>
    <property type="match status" value="1"/>
</dbReference>
<dbReference type="NCBIfam" id="TIGR00169">
    <property type="entry name" value="leuB"/>
    <property type="match status" value="1"/>
</dbReference>
<comment type="cofactor">
    <cofactor evidence="14">
        <name>Mg(2+)</name>
        <dbReference type="ChEBI" id="CHEBI:18420"/>
    </cofactor>
    <cofactor evidence="14">
        <name>Mn(2+)</name>
        <dbReference type="ChEBI" id="CHEBI:29035"/>
    </cofactor>
    <text evidence="14">Binds 1 Mg(2+) or Mn(2+) ion per subunit.</text>
</comment>
<dbReference type="InterPro" id="IPR004429">
    <property type="entry name" value="Isopropylmalate_DH"/>
</dbReference>
<dbReference type="RefSeq" id="XP_033587404.1">
    <property type="nucleotide sequence ID" value="XM_033731545.1"/>
</dbReference>
<keyword evidence="12 14" id="KW-0100">Branched-chain amino acid biosynthesis</keyword>
<comment type="pathway">
    <text evidence="14">Amino-acid biosynthesis; L-leucine biosynthesis; L-leucine from 3-methyl-2-oxobutanoate: step 3/4.</text>
</comment>
<comment type="cofactor">
    <cofactor evidence="1">
        <name>Mn(2+)</name>
        <dbReference type="ChEBI" id="CHEBI:29035"/>
    </cofactor>
</comment>
<dbReference type="InterPro" id="IPR019818">
    <property type="entry name" value="IsoCit/isopropylmalate_DH_CS"/>
</dbReference>
<dbReference type="EMBL" id="MU001639">
    <property type="protein sequence ID" value="KAF2480834.1"/>
    <property type="molecule type" value="Genomic_DNA"/>
</dbReference>
<dbReference type="OrthoDB" id="419183at2759"/>
<dbReference type="UniPathway" id="UPA00048">
    <property type="reaction ID" value="UER00072"/>
</dbReference>
<dbReference type="Gene3D" id="3.40.718.10">
    <property type="entry name" value="Isopropylmalate Dehydrogenase"/>
    <property type="match status" value="1"/>
</dbReference>
<dbReference type="SMART" id="SM01329">
    <property type="entry name" value="Iso_dh"/>
    <property type="match status" value="1"/>
</dbReference>
<comment type="similarity">
    <text evidence="2 13">Belongs to the isocitrate and isopropylmalate dehydrogenases family.</text>
</comment>
<dbReference type="GO" id="GO:0009098">
    <property type="term" value="P:L-leucine biosynthetic process"/>
    <property type="evidence" value="ECO:0007669"/>
    <property type="project" value="UniProtKB-UniPathway"/>
</dbReference>
<comment type="catalytic activity">
    <reaction evidence="14">
        <text>(2R,3S)-3-isopropylmalate + NAD(+) = 4-methyl-2-oxopentanoate + CO2 + NADH</text>
        <dbReference type="Rhea" id="RHEA:32271"/>
        <dbReference type="ChEBI" id="CHEBI:16526"/>
        <dbReference type="ChEBI" id="CHEBI:17865"/>
        <dbReference type="ChEBI" id="CHEBI:35121"/>
        <dbReference type="ChEBI" id="CHEBI:57540"/>
        <dbReference type="ChEBI" id="CHEBI:57945"/>
        <dbReference type="EC" id="1.1.1.85"/>
    </reaction>
</comment>
<evidence type="ECO:0000256" key="3">
    <source>
        <dbReference type="ARBA" id="ARBA00011738"/>
    </source>
</evidence>
<dbReference type="GO" id="GO:0003862">
    <property type="term" value="F:3-isopropylmalate dehydrogenase activity"/>
    <property type="evidence" value="ECO:0007669"/>
    <property type="project" value="UniProtKB-EC"/>
</dbReference>
<keyword evidence="6" id="KW-0028">Amino-acid biosynthesis</keyword>
<evidence type="ECO:0000256" key="6">
    <source>
        <dbReference type="ARBA" id="ARBA00022605"/>
    </source>
</evidence>
<evidence type="ECO:0000256" key="2">
    <source>
        <dbReference type="ARBA" id="ARBA00007769"/>
    </source>
</evidence>
<evidence type="ECO:0000256" key="8">
    <source>
        <dbReference type="ARBA" id="ARBA00022842"/>
    </source>
</evidence>
<evidence type="ECO:0000256" key="4">
    <source>
        <dbReference type="ARBA" id="ARBA00013101"/>
    </source>
</evidence>
<keyword evidence="8" id="KW-0460">Magnesium</keyword>
<protein>
    <recommendedName>
        <fullName evidence="4 14">3-isopropylmalate dehydrogenase</fullName>
        <ecNumber evidence="4 14">1.1.1.85</ecNumber>
    </recommendedName>
</protein>
<dbReference type="SUPFAM" id="SSF53659">
    <property type="entry name" value="Isocitrate/Isopropylmalate dehydrogenase-like"/>
    <property type="match status" value="1"/>
</dbReference>
<evidence type="ECO:0000256" key="13">
    <source>
        <dbReference type="RuleBase" id="RU004443"/>
    </source>
</evidence>
<keyword evidence="5 14" id="KW-0432">Leucine biosynthesis</keyword>
<evidence type="ECO:0000256" key="9">
    <source>
        <dbReference type="ARBA" id="ARBA00023002"/>
    </source>
</evidence>
<dbReference type="PROSITE" id="PS00470">
    <property type="entry name" value="IDH_IMDH"/>
    <property type="match status" value="1"/>
</dbReference>
<dbReference type="PANTHER" id="PTHR42979">
    <property type="entry name" value="3-ISOPROPYLMALATE DEHYDROGENASE"/>
    <property type="match status" value="1"/>
</dbReference>
<comment type="function">
    <text evidence="14">Catalyzes the oxidation of 3-carboxy-2-hydroxy-4-methylpentanoate (3-isopropylmalate) to 3-carboxy-4-methyl-2-oxopentanoate. The product decarboxylates to 4-methyl-2 oxopentanoate.</text>
</comment>
<dbReference type="FunFam" id="3.40.718.10:FF:000006">
    <property type="entry name" value="3-isopropylmalate dehydrogenase"/>
    <property type="match status" value="1"/>
</dbReference>
<evidence type="ECO:0000256" key="1">
    <source>
        <dbReference type="ARBA" id="ARBA00001936"/>
    </source>
</evidence>
<evidence type="ECO:0000256" key="11">
    <source>
        <dbReference type="ARBA" id="ARBA00023211"/>
    </source>
</evidence>
<evidence type="ECO:0000256" key="14">
    <source>
        <dbReference type="RuleBase" id="RU004445"/>
    </source>
</evidence>
<dbReference type="GO" id="GO:0000287">
    <property type="term" value="F:magnesium ion binding"/>
    <property type="evidence" value="ECO:0007669"/>
    <property type="project" value="InterPro"/>
</dbReference>
<accession>A0A6A6PMF8</accession>
<dbReference type="Proteomes" id="UP000799767">
    <property type="component" value="Unassembled WGS sequence"/>
</dbReference>
<feature type="domain" description="Isopropylmalate dehydrogenase-like" evidence="15">
    <location>
        <begin position="18"/>
        <end position="381"/>
    </location>
</feature>
<organism evidence="16 17">
    <name type="scientific">Neohortaea acidophila</name>
    <dbReference type="NCBI Taxonomy" id="245834"/>
    <lineage>
        <taxon>Eukaryota</taxon>
        <taxon>Fungi</taxon>
        <taxon>Dikarya</taxon>
        <taxon>Ascomycota</taxon>
        <taxon>Pezizomycotina</taxon>
        <taxon>Dothideomycetes</taxon>
        <taxon>Dothideomycetidae</taxon>
        <taxon>Mycosphaerellales</taxon>
        <taxon>Teratosphaeriaceae</taxon>
        <taxon>Neohortaea</taxon>
    </lineage>
</organism>
<evidence type="ECO:0000256" key="10">
    <source>
        <dbReference type="ARBA" id="ARBA00023027"/>
    </source>
</evidence>
<keyword evidence="7 14" id="KW-0479">Metal-binding</keyword>
<dbReference type="AlphaFoldDB" id="A0A6A6PMF8"/>
<keyword evidence="11" id="KW-0464">Manganese</keyword>
<evidence type="ECO:0000256" key="7">
    <source>
        <dbReference type="ARBA" id="ARBA00022723"/>
    </source>
</evidence>
<dbReference type="GeneID" id="54472547"/>
<keyword evidence="10 14" id="KW-0520">NAD</keyword>
<proteinExistence type="inferred from homology"/>
<gene>
    <name evidence="16" type="ORF">BDY17DRAFT_255642</name>
</gene>
<name>A0A6A6PMF8_9PEZI</name>
<dbReference type="GO" id="GO:0005829">
    <property type="term" value="C:cytosol"/>
    <property type="evidence" value="ECO:0007669"/>
    <property type="project" value="TreeGrafter"/>
</dbReference>
<comment type="subunit">
    <text evidence="3 14">Homodimer.</text>
</comment>
<evidence type="ECO:0000313" key="17">
    <source>
        <dbReference type="Proteomes" id="UP000799767"/>
    </source>
</evidence>
<dbReference type="GO" id="GO:0051287">
    <property type="term" value="F:NAD binding"/>
    <property type="evidence" value="ECO:0007669"/>
    <property type="project" value="InterPro"/>
</dbReference>
<evidence type="ECO:0000259" key="15">
    <source>
        <dbReference type="SMART" id="SM01329"/>
    </source>
</evidence>
<evidence type="ECO:0000256" key="5">
    <source>
        <dbReference type="ARBA" id="ARBA00022430"/>
    </source>
</evidence>
<reference evidence="16" key="1">
    <citation type="journal article" date="2020" name="Stud. Mycol.">
        <title>101 Dothideomycetes genomes: a test case for predicting lifestyles and emergence of pathogens.</title>
        <authorList>
            <person name="Haridas S."/>
            <person name="Albert R."/>
            <person name="Binder M."/>
            <person name="Bloem J."/>
            <person name="Labutti K."/>
            <person name="Salamov A."/>
            <person name="Andreopoulos B."/>
            <person name="Baker S."/>
            <person name="Barry K."/>
            <person name="Bills G."/>
            <person name="Bluhm B."/>
            <person name="Cannon C."/>
            <person name="Castanera R."/>
            <person name="Culley D."/>
            <person name="Daum C."/>
            <person name="Ezra D."/>
            <person name="Gonzalez J."/>
            <person name="Henrissat B."/>
            <person name="Kuo A."/>
            <person name="Liang C."/>
            <person name="Lipzen A."/>
            <person name="Lutzoni F."/>
            <person name="Magnuson J."/>
            <person name="Mondo S."/>
            <person name="Nolan M."/>
            <person name="Ohm R."/>
            <person name="Pangilinan J."/>
            <person name="Park H.-J."/>
            <person name="Ramirez L."/>
            <person name="Alfaro M."/>
            <person name="Sun H."/>
            <person name="Tritt A."/>
            <person name="Yoshinaga Y."/>
            <person name="Zwiers L.-H."/>
            <person name="Turgeon B."/>
            <person name="Goodwin S."/>
            <person name="Spatafora J."/>
            <person name="Crous P."/>
            <person name="Grigoriev I."/>
        </authorList>
    </citation>
    <scope>NUCLEOTIDE SEQUENCE</scope>
    <source>
        <strain evidence="16">CBS 113389</strain>
    </source>
</reference>
<sequence>MTAPETNADGTTPASGGKILVLPGDHVGPEVVTEAIKVLNIIAEETGRKFELEVDLCGGCSLDKHGDSVTEEVLQKCLNVDAVFFGSAGGPEWGTAQPNPESGLLRIRDRMQIFANLRPCKFASKALLAYSPIKTEVVKGVDFMFIRENCGGAYYGKKIEEADYGCDPWEYSRPEIERVVRVAGALAMQHDPPLQVYSVDKANVLANSRVWRRIATEVFEKEFPKIQLKHQLADSLALLFITKPTAFNGVLVSDNTFGDILSDESGGLTGSLGLLPSASLAGPPGNVDSKLGRNSVGGVVGLYEPVHGSAPDISGKGLANPTGQILSLAMMLRYSFNMHREANIIEKAVERCLDTREDGGLEIRTGDLGGKAGTVEMSEAIQGEVRRLLKTT</sequence>
<dbReference type="InterPro" id="IPR024084">
    <property type="entry name" value="IsoPropMal-DH-like_dom"/>
</dbReference>
<evidence type="ECO:0000313" key="16">
    <source>
        <dbReference type="EMBL" id="KAF2480834.1"/>
    </source>
</evidence>
<evidence type="ECO:0000256" key="12">
    <source>
        <dbReference type="ARBA" id="ARBA00023304"/>
    </source>
</evidence>
<dbReference type="PANTHER" id="PTHR42979:SF4">
    <property type="entry name" value="3-ISOPROPYLMALATE DEHYDROGENASE"/>
    <property type="match status" value="1"/>
</dbReference>
<keyword evidence="9 13" id="KW-0560">Oxidoreductase</keyword>